<reference evidence="1 2" key="1">
    <citation type="submission" date="2021-03" db="EMBL/GenBank/DDBJ databases">
        <title>Flavobacterium Flabelliformis Sp. Nov. And Flavobacterium Geliluteum Sp. Nov., Two Novel Multidrug Resistant Psychrophilic Species Isolated From Antarctica.</title>
        <authorList>
            <person name="Kralova S."/>
            <person name="Busse H.J."/>
            <person name="Bezdicek M."/>
            <person name="Nykrynova M."/>
            <person name="Kroupova E."/>
            <person name="Krsek D."/>
            <person name="Sedlacek I."/>
        </authorList>
    </citation>
    <scope>NUCLEOTIDE SEQUENCE [LARGE SCALE GENOMIC DNA]</scope>
    <source>
        <strain evidence="1 2">P4023</strain>
    </source>
</reference>
<dbReference type="InterPro" id="IPR036515">
    <property type="entry name" value="Transposase_17_sf"/>
</dbReference>
<proteinExistence type="predicted"/>
<sequence>MNKYQNKYRIPSTRLQNWDYGAMGAYFVTICTQNREHFFGKIVQTQCIVETHCNASLQNEMVLSDIGKKVEQEWLKTIELRPDMNLELGNFVVMPNHFHGILIIGKNEFNS</sequence>
<dbReference type="Proteomes" id="UP000674217">
    <property type="component" value="Unassembled WGS sequence"/>
</dbReference>
<dbReference type="SUPFAM" id="SSF143422">
    <property type="entry name" value="Transposase IS200-like"/>
    <property type="match status" value="1"/>
</dbReference>
<dbReference type="PANTHER" id="PTHR36966">
    <property type="entry name" value="REP-ASSOCIATED TYROSINE TRANSPOSASE"/>
    <property type="match status" value="1"/>
</dbReference>
<accession>A0ABS5CUM1</accession>
<dbReference type="Gene3D" id="3.30.70.1290">
    <property type="entry name" value="Transposase IS200-like"/>
    <property type="match status" value="1"/>
</dbReference>
<evidence type="ECO:0000313" key="1">
    <source>
        <dbReference type="EMBL" id="MBP4142321.1"/>
    </source>
</evidence>
<evidence type="ECO:0008006" key="3">
    <source>
        <dbReference type="Google" id="ProtNLM"/>
    </source>
</evidence>
<organism evidence="1 2">
    <name type="scientific">Flavobacterium flabelliforme</name>
    <dbReference type="NCBI Taxonomy" id="2816119"/>
    <lineage>
        <taxon>Bacteria</taxon>
        <taxon>Pseudomonadati</taxon>
        <taxon>Bacteroidota</taxon>
        <taxon>Flavobacteriia</taxon>
        <taxon>Flavobacteriales</taxon>
        <taxon>Flavobacteriaceae</taxon>
        <taxon>Flavobacterium</taxon>
    </lineage>
</organism>
<dbReference type="PANTHER" id="PTHR36966:SF1">
    <property type="entry name" value="REP-ASSOCIATED TYROSINE TRANSPOSASE"/>
    <property type="match status" value="1"/>
</dbReference>
<dbReference type="InterPro" id="IPR052715">
    <property type="entry name" value="RAYT_transposase"/>
</dbReference>
<protein>
    <recommendedName>
        <fullName evidence="3">Transposase</fullName>
    </recommendedName>
</protein>
<comment type="caution">
    <text evidence="1">The sequence shown here is derived from an EMBL/GenBank/DDBJ whole genome shotgun (WGS) entry which is preliminary data.</text>
</comment>
<name>A0ABS5CUM1_9FLAO</name>
<gene>
    <name evidence="1" type="ORF">J3S90_10960</name>
</gene>
<dbReference type="EMBL" id="JAGFBU010000004">
    <property type="protein sequence ID" value="MBP4142321.1"/>
    <property type="molecule type" value="Genomic_DNA"/>
</dbReference>
<evidence type="ECO:0000313" key="2">
    <source>
        <dbReference type="Proteomes" id="UP000674217"/>
    </source>
</evidence>
<keyword evidence="2" id="KW-1185">Reference proteome</keyword>